<reference evidence="9 10" key="1">
    <citation type="journal article" date="2014" name="Genome Announc.">
        <title>Draft Genome Sequences of Three Strains of Bacteroides pyogenes Isolated from a Cat and Swine.</title>
        <authorList>
            <person name="Sakamoto M."/>
            <person name="Oshima K."/>
            <person name="Suda W."/>
            <person name="Kitamura K."/>
            <person name="Iida T."/>
            <person name="Hattori M."/>
            <person name="Ohkuma M."/>
        </authorList>
    </citation>
    <scope>NUCLEOTIDE SEQUENCE [LARGE SCALE GENOMIC DNA]</scope>
    <source>
        <strain evidence="9 10">JCM 6292</strain>
    </source>
</reference>
<evidence type="ECO:0000259" key="8">
    <source>
        <dbReference type="PROSITE" id="PS50110"/>
    </source>
</evidence>
<dbReference type="AlphaFoldDB" id="W4PBU9"/>
<dbReference type="Gene3D" id="3.40.50.2300">
    <property type="match status" value="1"/>
</dbReference>
<dbReference type="Pfam" id="PF12833">
    <property type="entry name" value="HTH_18"/>
    <property type="match status" value="1"/>
</dbReference>
<feature type="domain" description="Response regulatory" evidence="8">
    <location>
        <begin position="1"/>
        <end position="115"/>
    </location>
</feature>
<dbReference type="SMART" id="SM00448">
    <property type="entry name" value="REC"/>
    <property type="match status" value="1"/>
</dbReference>
<dbReference type="PRINTS" id="PR00032">
    <property type="entry name" value="HTHARAC"/>
</dbReference>
<evidence type="ECO:0000256" key="6">
    <source>
        <dbReference type="SAM" id="MobiDB-lite"/>
    </source>
</evidence>
<evidence type="ECO:0000256" key="2">
    <source>
        <dbReference type="ARBA" id="ARBA00023015"/>
    </source>
</evidence>
<gene>
    <name evidence="9" type="ORF">JCM6292_3782</name>
</gene>
<dbReference type="GO" id="GO:0000155">
    <property type="term" value="F:phosphorelay sensor kinase activity"/>
    <property type="evidence" value="ECO:0007669"/>
    <property type="project" value="TreeGrafter"/>
</dbReference>
<dbReference type="GO" id="GO:0003700">
    <property type="term" value="F:DNA-binding transcription factor activity"/>
    <property type="evidence" value="ECO:0007669"/>
    <property type="project" value="InterPro"/>
</dbReference>
<dbReference type="PROSITE" id="PS50110">
    <property type="entry name" value="RESPONSE_REGULATORY"/>
    <property type="match status" value="1"/>
</dbReference>
<name>W4PBU9_9BACE</name>
<keyword evidence="1 5" id="KW-0597">Phosphoprotein</keyword>
<feature type="modified residue" description="4-aspartylphosphate" evidence="5">
    <location>
        <position position="48"/>
    </location>
</feature>
<keyword evidence="2" id="KW-0805">Transcription regulation</keyword>
<keyword evidence="3" id="KW-0238">DNA-binding</keyword>
<dbReference type="PANTHER" id="PTHR43547:SF2">
    <property type="entry name" value="HYBRID SIGNAL TRANSDUCTION HISTIDINE KINASE C"/>
    <property type="match status" value="1"/>
</dbReference>
<dbReference type="Gene3D" id="1.10.10.60">
    <property type="entry name" value="Homeodomain-like"/>
    <property type="match status" value="1"/>
</dbReference>
<evidence type="ECO:0000259" key="7">
    <source>
        <dbReference type="PROSITE" id="PS01124"/>
    </source>
</evidence>
<dbReference type="InterPro" id="IPR020449">
    <property type="entry name" value="Tscrpt_reg_AraC-type_HTH"/>
</dbReference>
<dbReference type="SUPFAM" id="SSF46689">
    <property type="entry name" value="Homeodomain-like"/>
    <property type="match status" value="1"/>
</dbReference>
<feature type="compositionally biased region" description="Polar residues" evidence="6">
    <location>
        <begin position="145"/>
        <end position="156"/>
    </location>
</feature>
<dbReference type="InterPro" id="IPR018060">
    <property type="entry name" value="HTH_AraC"/>
</dbReference>
<dbReference type="SUPFAM" id="SSF52172">
    <property type="entry name" value="CheY-like"/>
    <property type="match status" value="1"/>
</dbReference>
<dbReference type="InterPro" id="IPR009057">
    <property type="entry name" value="Homeodomain-like_sf"/>
</dbReference>
<dbReference type="PROSITE" id="PS01124">
    <property type="entry name" value="HTH_ARAC_FAMILY_2"/>
    <property type="match status" value="1"/>
</dbReference>
<evidence type="ECO:0000256" key="5">
    <source>
        <dbReference type="PROSITE-ProRule" id="PRU00169"/>
    </source>
</evidence>
<feature type="region of interest" description="Disordered" evidence="6">
    <location>
        <begin position="135"/>
        <end position="156"/>
    </location>
</feature>
<dbReference type="Pfam" id="PF00072">
    <property type="entry name" value="Response_reg"/>
    <property type="match status" value="1"/>
</dbReference>
<evidence type="ECO:0000256" key="3">
    <source>
        <dbReference type="ARBA" id="ARBA00023125"/>
    </source>
</evidence>
<dbReference type="SMART" id="SM00342">
    <property type="entry name" value="HTH_ARAC"/>
    <property type="match status" value="1"/>
</dbReference>
<protein>
    <submittedName>
        <fullName evidence="9">Uncharacterized protein</fullName>
    </submittedName>
</protein>
<dbReference type="InterPro" id="IPR001789">
    <property type="entry name" value="Sig_transdc_resp-reg_receiver"/>
</dbReference>
<sequence length="267" mass="30431">MLIVEDHETLRHYLRQTFEHLYRVIDVADGHEAIACLANKYPDIILSDVMMPGIRGDELCRMVKENPDTSGIPVVLLTAKANHEAIVEGLKKGADDYIPKPFSTEILKLKVQRLIDNRNRQRQFFMRQAIAQVEAGGKRDDNENSESIDNKNVTTASETMAEGDRRFIMQATRFVLEHLDEPDFNINLLCHEMAMSRTLFYSRLKSLTGKGPQEFIRIIRLQKAAELLKEGKSVTDVAAETGFVNTKYFSSLFKKQFGMQPSKYSGK</sequence>
<dbReference type="PANTHER" id="PTHR43547">
    <property type="entry name" value="TWO-COMPONENT HISTIDINE KINASE"/>
    <property type="match status" value="1"/>
</dbReference>
<dbReference type="Proteomes" id="UP000018861">
    <property type="component" value="Unassembled WGS sequence"/>
</dbReference>
<comment type="caution">
    <text evidence="9">The sequence shown here is derived from an EMBL/GenBank/DDBJ whole genome shotgun (WGS) entry which is preliminary data.</text>
</comment>
<accession>W4PBU9</accession>
<evidence type="ECO:0000256" key="4">
    <source>
        <dbReference type="ARBA" id="ARBA00023163"/>
    </source>
</evidence>
<evidence type="ECO:0000313" key="9">
    <source>
        <dbReference type="EMBL" id="GAE17205.1"/>
    </source>
</evidence>
<organism evidence="9 10">
    <name type="scientific">Bacteroides pyogenes JCM 6292</name>
    <dbReference type="NCBI Taxonomy" id="1235809"/>
    <lineage>
        <taxon>Bacteria</taxon>
        <taxon>Pseudomonadati</taxon>
        <taxon>Bacteroidota</taxon>
        <taxon>Bacteroidia</taxon>
        <taxon>Bacteroidales</taxon>
        <taxon>Bacteroidaceae</taxon>
        <taxon>Bacteroides</taxon>
    </lineage>
</organism>
<feature type="domain" description="HTH araC/xylS-type" evidence="7">
    <location>
        <begin position="169"/>
        <end position="267"/>
    </location>
</feature>
<dbReference type="GO" id="GO:0043565">
    <property type="term" value="F:sequence-specific DNA binding"/>
    <property type="evidence" value="ECO:0007669"/>
    <property type="project" value="InterPro"/>
</dbReference>
<proteinExistence type="predicted"/>
<evidence type="ECO:0000313" key="10">
    <source>
        <dbReference type="Proteomes" id="UP000018861"/>
    </source>
</evidence>
<evidence type="ECO:0000256" key="1">
    <source>
        <dbReference type="ARBA" id="ARBA00022553"/>
    </source>
</evidence>
<keyword evidence="4" id="KW-0804">Transcription</keyword>
<dbReference type="EMBL" id="BAIQ01000073">
    <property type="protein sequence ID" value="GAE17205.1"/>
    <property type="molecule type" value="Genomic_DNA"/>
</dbReference>
<dbReference type="InterPro" id="IPR011006">
    <property type="entry name" value="CheY-like_superfamily"/>
</dbReference>